<feature type="compositionally biased region" description="Polar residues" evidence="1">
    <location>
        <begin position="44"/>
        <end position="56"/>
    </location>
</feature>
<keyword evidence="3" id="KW-1185">Reference proteome</keyword>
<proteinExistence type="predicted"/>
<evidence type="ECO:0008006" key="4">
    <source>
        <dbReference type="Google" id="ProtNLM"/>
    </source>
</evidence>
<dbReference type="AlphaFoldDB" id="A0A9W7XU16"/>
<dbReference type="EMBL" id="JANBOJ010000908">
    <property type="protein sequence ID" value="KAJ1718442.1"/>
    <property type="molecule type" value="Genomic_DNA"/>
</dbReference>
<comment type="caution">
    <text evidence="2">The sequence shown here is derived from an EMBL/GenBank/DDBJ whole genome shotgun (WGS) entry which is preliminary data.</text>
</comment>
<gene>
    <name evidence="2" type="ORF">LPJ53_006518</name>
</gene>
<evidence type="ECO:0000256" key="1">
    <source>
        <dbReference type="SAM" id="MobiDB-lite"/>
    </source>
</evidence>
<evidence type="ECO:0000313" key="3">
    <source>
        <dbReference type="Proteomes" id="UP001149813"/>
    </source>
</evidence>
<accession>A0A9W7XU16</accession>
<organism evidence="2 3">
    <name type="scientific">Coemansia erecta</name>
    <dbReference type="NCBI Taxonomy" id="147472"/>
    <lineage>
        <taxon>Eukaryota</taxon>
        <taxon>Fungi</taxon>
        <taxon>Fungi incertae sedis</taxon>
        <taxon>Zoopagomycota</taxon>
        <taxon>Kickxellomycotina</taxon>
        <taxon>Kickxellomycetes</taxon>
        <taxon>Kickxellales</taxon>
        <taxon>Kickxellaceae</taxon>
        <taxon>Coemansia</taxon>
    </lineage>
</organism>
<feature type="compositionally biased region" description="Basic and acidic residues" evidence="1">
    <location>
        <begin position="78"/>
        <end position="96"/>
    </location>
</feature>
<sequence>ASAMEAVAKFDNAMADGRRLSVRLIPADQAPQIPSPVVEGGVATRSNPGAGINSQFDMGPGPSTRDQYARQNYVPDHGYGRRDNRRGYGGHRMDID</sequence>
<name>A0A9W7XU16_9FUNG</name>
<feature type="non-terminal residue" evidence="2">
    <location>
        <position position="1"/>
    </location>
</feature>
<reference evidence="2" key="1">
    <citation type="submission" date="2022-07" db="EMBL/GenBank/DDBJ databases">
        <title>Phylogenomic reconstructions and comparative analyses of Kickxellomycotina fungi.</title>
        <authorList>
            <person name="Reynolds N.K."/>
            <person name="Stajich J.E."/>
            <person name="Barry K."/>
            <person name="Grigoriev I.V."/>
            <person name="Crous P."/>
            <person name="Smith M.E."/>
        </authorList>
    </citation>
    <scope>NUCLEOTIDE SEQUENCE</scope>
    <source>
        <strain evidence="2">NBRC 32514</strain>
    </source>
</reference>
<evidence type="ECO:0000313" key="2">
    <source>
        <dbReference type="EMBL" id="KAJ1718442.1"/>
    </source>
</evidence>
<dbReference type="Proteomes" id="UP001149813">
    <property type="component" value="Unassembled WGS sequence"/>
</dbReference>
<protein>
    <recommendedName>
        <fullName evidence="4">RRM domain-containing protein</fullName>
    </recommendedName>
</protein>
<dbReference type="OrthoDB" id="6159137at2759"/>
<feature type="region of interest" description="Disordered" evidence="1">
    <location>
        <begin position="31"/>
        <end position="96"/>
    </location>
</feature>